<evidence type="ECO:0000313" key="1">
    <source>
        <dbReference type="EMBL" id="NSX56311.1"/>
    </source>
</evidence>
<reference evidence="1 2" key="1">
    <citation type="submission" date="2020-06" db="EMBL/GenBank/DDBJ databases">
        <title>Sulfitobacter algicola sp. nov., isolated from green algae.</title>
        <authorList>
            <person name="Wang C."/>
        </authorList>
    </citation>
    <scope>NUCLEOTIDE SEQUENCE [LARGE SCALE GENOMIC DNA]</scope>
    <source>
        <strain evidence="1 2">1151</strain>
    </source>
</reference>
<dbReference type="InterPro" id="IPR010260">
    <property type="entry name" value="AlpA"/>
</dbReference>
<evidence type="ECO:0000313" key="2">
    <source>
        <dbReference type="Proteomes" id="UP000777935"/>
    </source>
</evidence>
<dbReference type="RefSeq" id="WP_174139462.1">
    <property type="nucleotide sequence ID" value="NZ_JABUFE010000011.1"/>
</dbReference>
<proteinExistence type="predicted"/>
<protein>
    <submittedName>
        <fullName evidence="1">AlpA family phage regulatory protein</fullName>
    </submittedName>
</protein>
<keyword evidence="2" id="KW-1185">Reference proteome</keyword>
<sequence>MAERLISKERVCERTSISPRNLRELVAQGAFPSPVKISAQMHAWVDSEVTAWIDRKIAEAGKATPKN</sequence>
<organism evidence="1 2">
    <name type="scientific">Parasulfitobacter algicola</name>
    <dbReference type="NCBI Taxonomy" id="2614809"/>
    <lineage>
        <taxon>Bacteria</taxon>
        <taxon>Pseudomonadati</taxon>
        <taxon>Pseudomonadota</taxon>
        <taxon>Alphaproteobacteria</taxon>
        <taxon>Rhodobacterales</taxon>
        <taxon>Roseobacteraceae</taxon>
        <taxon>Parasulfitobacter</taxon>
    </lineage>
</organism>
<accession>A0ABX2ITT6</accession>
<dbReference type="Proteomes" id="UP000777935">
    <property type="component" value="Unassembled WGS sequence"/>
</dbReference>
<dbReference type="Gene3D" id="1.10.238.160">
    <property type="match status" value="1"/>
</dbReference>
<comment type="caution">
    <text evidence="1">The sequence shown here is derived from an EMBL/GenBank/DDBJ whole genome shotgun (WGS) entry which is preliminary data.</text>
</comment>
<name>A0ABX2ITT6_9RHOB</name>
<dbReference type="EMBL" id="JABUFE010000011">
    <property type="protein sequence ID" value="NSX56311.1"/>
    <property type="molecule type" value="Genomic_DNA"/>
</dbReference>
<gene>
    <name evidence="1" type="ORF">HRQ87_16065</name>
</gene>
<dbReference type="Pfam" id="PF05930">
    <property type="entry name" value="Phage_AlpA"/>
    <property type="match status" value="1"/>
</dbReference>